<feature type="compositionally biased region" description="Acidic residues" evidence="1">
    <location>
        <begin position="31"/>
        <end position="42"/>
    </location>
</feature>
<dbReference type="EMBL" id="BQNB010008699">
    <property type="protein sequence ID" value="GJS53061.1"/>
    <property type="molecule type" value="Genomic_DNA"/>
</dbReference>
<gene>
    <name evidence="2" type="ORF">Tco_0626423</name>
</gene>
<evidence type="ECO:0008006" key="4">
    <source>
        <dbReference type="Google" id="ProtNLM"/>
    </source>
</evidence>
<protein>
    <recommendedName>
        <fullName evidence="4">Reverse transcriptase domain-containing protein</fullName>
    </recommendedName>
</protein>
<evidence type="ECO:0000256" key="1">
    <source>
        <dbReference type="SAM" id="MobiDB-lite"/>
    </source>
</evidence>
<proteinExistence type="predicted"/>
<evidence type="ECO:0000313" key="3">
    <source>
        <dbReference type="Proteomes" id="UP001151760"/>
    </source>
</evidence>
<feature type="region of interest" description="Disordered" evidence="1">
    <location>
        <begin position="29"/>
        <end position="48"/>
    </location>
</feature>
<organism evidence="2 3">
    <name type="scientific">Tanacetum coccineum</name>
    <dbReference type="NCBI Taxonomy" id="301880"/>
    <lineage>
        <taxon>Eukaryota</taxon>
        <taxon>Viridiplantae</taxon>
        <taxon>Streptophyta</taxon>
        <taxon>Embryophyta</taxon>
        <taxon>Tracheophyta</taxon>
        <taxon>Spermatophyta</taxon>
        <taxon>Magnoliopsida</taxon>
        <taxon>eudicotyledons</taxon>
        <taxon>Gunneridae</taxon>
        <taxon>Pentapetalae</taxon>
        <taxon>asterids</taxon>
        <taxon>campanulids</taxon>
        <taxon>Asterales</taxon>
        <taxon>Asteraceae</taxon>
        <taxon>Asteroideae</taxon>
        <taxon>Anthemideae</taxon>
        <taxon>Anthemidinae</taxon>
        <taxon>Tanacetum</taxon>
    </lineage>
</organism>
<accession>A0ABQ4WJM2</accession>
<comment type="caution">
    <text evidence="2">The sequence shown here is derived from an EMBL/GenBank/DDBJ whole genome shotgun (WGS) entry which is preliminary data.</text>
</comment>
<dbReference type="Proteomes" id="UP001151760">
    <property type="component" value="Unassembled WGS sequence"/>
</dbReference>
<reference evidence="2" key="2">
    <citation type="submission" date="2022-01" db="EMBL/GenBank/DDBJ databases">
        <authorList>
            <person name="Yamashiro T."/>
            <person name="Shiraishi A."/>
            <person name="Satake H."/>
            <person name="Nakayama K."/>
        </authorList>
    </citation>
    <scope>NUCLEOTIDE SEQUENCE</scope>
</reference>
<reference evidence="2" key="1">
    <citation type="journal article" date="2022" name="Int. J. Mol. Sci.">
        <title>Draft Genome of Tanacetum Coccineum: Genomic Comparison of Closely Related Tanacetum-Family Plants.</title>
        <authorList>
            <person name="Yamashiro T."/>
            <person name="Shiraishi A."/>
            <person name="Nakayama K."/>
            <person name="Satake H."/>
        </authorList>
    </citation>
    <scope>NUCLEOTIDE SEQUENCE</scope>
</reference>
<sequence length="376" mass="42896">MGNEELSTIPEKESDEVIKSSVEDLVLIQSESEDTSDNDSESDLPFCDNSVTFSNPLFNDNDDFTSSDDESLPEEDVPKENFKIYSNPLFEFDDEYIFSNVNPLFNEVLEDIESEDSYVSKLDEQDLLVTPLSKLNRDECFDLGVDFILEEIEACLTSDSILPGINDDNFDPEGDILLLEKLLNNDPSSPLHLKEFNLEELKVIKYDVSTDFGDDYYDSKGDIIYLESFLIKDTILNLPPKVSLDHDPRSLEDELNKDDLDGMIKVFDPGILEKIISSTYVRLLFEDCHYLSLTFVIKILLPFLTYLVNSLLLLSSGSEDTIFDPDISAFCFYFLKPVVSHRSVTFMCFNVYLNILNESLMEIYSSTCFVPNITMI</sequence>
<name>A0ABQ4WJM2_9ASTR</name>
<keyword evidence="3" id="KW-1185">Reference proteome</keyword>
<evidence type="ECO:0000313" key="2">
    <source>
        <dbReference type="EMBL" id="GJS53061.1"/>
    </source>
</evidence>